<proteinExistence type="predicted"/>
<name>A0A420S0X5_GIBIN</name>
<dbReference type="EMBL" id="MRDB01000113">
    <property type="protein sequence ID" value="RKL22917.1"/>
    <property type="molecule type" value="Genomic_DNA"/>
</dbReference>
<dbReference type="AlphaFoldDB" id="A0A420S0X5"/>
<accession>A0A420S0X5</accession>
<reference evidence="1 2" key="1">
    <citation type="journal article" date="2018" name="Sci. Rep.">
        <title>Characterisation of pathogen-specific regions and novel effector candidates in Fusarium oxysporum f. sp. cepae.</title>
        <authorList>
            <person name="Armitage A.D."/>
            <person name="Taylor A."/>
            <person name="Sobczyk M.K."/>
            <person name="Baxter L."/>
            <person name="Greenfield B.P."/>
            <person name="Bates H.J."/>
            <person name="Wilson F."/>
            <person name="Jackson A.C."/>
            <person name="Ott S."/>
            <person name="Harrison R.J."/>
            <person name="Clarkson J.P."/>
        </authorList>
    </citation>
    <scope>NUCLEOTIDE SEQUENCE [LARGE SCALE GENOMIC DNA]</scope>
    <source>
        <strain evidence="1 2">Fp_A8</strain>
    </source>
</reference>
<evidence type="ECO:0000313" key="2">
    <source>
        <dbReference type="Proteomes" id="UP000283569"/>
    </source>
</evidence>
<comment type="caution">
    <text evidence="1">The sequence shown here is derived from an EMBL/GenBank/DDBJ whole genome shotgun (WGS) entry which is preliminary data.</text>
</comment>
<organism evidence="1 2">
    <name type="scientific">Gibberella intermedia</name>
    <name type="common">Bulb rot disease fungus</name>
    <name type="synonym">Fusarium proliferatum</name>
    <dbReference type="NCBI Taxonomy" id="948311"/>
    <lineage>
        <taxon>Eukaryota</taxon>
        <taxon>Fungi</taxon>
        <taxon>Dikarya</taxon>
        <taxon>Ascomycota</taxon>
        <taxon>Pezizomycotina</taxon>
        <taxon>Sordariomycetes</taxon>
        <taxon>Hypocreomycetidae</taxon>
        <taxon>Hypocreales</taxon>
        <taxon>Nectriaceae</taxon>
        <taxon>Fusarium</taxon>
        <taxon>Fusarium fujikuroi species complex</taxon>
    </lineage>
</organism>
<protein>
    <submittedName>
        <fullName evidence="1">Uncharacterized protein</fullName>
    </submittedName>
</protein>
<sequence>MFNPSGGIRSRQGVVLPVFNHQEKPMSLAFASAPLSVEQARAESIGYQALAYVGKRLPLQVLCSAAGHYIGTADADGPVSRESVSYFRSHHAAEHALQTGRWQQRLNP</sequence>
<dbReference type="Proteomes" id="UP000283569">
    <property type="component" value="Unassembled WGS sequence"/>
</dbReference>
<gene>
    <name evidence="1" type="ORF">BFJ72_g14568</name>
</gene>
<evidence type="ECO:0000313" key="1">
    <source>
        <dbReference type="EMBL" id="RKL22917.1"/>
    </source>
</evidence>